<dbReference type="OrthoDB" id="9799147at2"/>
<dbReference type="PANTHER" id="PTHR36449">
    <property type="entry name" value="ACETYLTRANSFERASE-RELATED"/>
    <property type="match status" value="1"/>
</dbReference>
<dbReference type="GO" id="GO:0016747">
    <property type="term" value="F:acyltransferase activity, transferring groups other than amino-acyl groups"/>
    <property type="evidence" value="ECO:0007669"/>
    <property type="project" value="InterPro"/>
</dbReference>
<accession>A0A1R4HCI1</accession>
<evidence type="ECO:0000256" key="5">
    <source>
        <dbReference type="ARBA" id="ARBA00023315"/>
    </source>
</evidence>
<keyword evidence="3" id="KW-1277">Toxin-antitoxin system</keyword>
<evidence type="ECO:0000256" key="4">
    <source>
        <dbReference type="ARBA" id="ARBA00022679"/>
    </source>
</evidence>
<dbReference type="InterPro" id="IPR000182">
    <property type="entry name" value="GNAT_dom"/>
</dbReference>
<dbReference type="AlphaFoldDB" id="A0A1R4HCI1"/>
<keyword evidence="5" id="KW-0012">Acyltransferase</keyword>
<evidence type="ECO:0000313" key="8">
    <source>
        <dbReference type="EMBL" id="SJM93923.1"/>
    </source>
</evidence>
<gene>
    <name evidence="8" type="ORF">CRENPOLYSF2_370032</name>
</gene>
<evidence type="ECO:0000256" key="3">
    <source>
        <dbReference type="ARBA" id="ARBA00022649"/>
    </source>
</evidence>
<dbReference type="CDD" id="cd04301">
    <property type="entry name" value="NAT_SF"/>
    <property type="match status" value="1"/>
</dbReference>
<evidence type="ECO:0000256" key="2">
    <source>
        <dbReference type="ARBA" id="ARBA00022491"/>
    </source>
</evidence>
<evidence type="ECO:0000259" key="7">
    <source>
        <dbReference type="PROSITE" id="PS51186"/>
    </source>
</evidence>
<dbReference type="PANTHER" id="PTHR36449:SF1">
    <property type="entry name" value="ACETYLTRANSFERASE"/>
    <property type="match status" value="1"/>
</dbReference>
<evidence type="ECO:0000256" key="6">
    <source>
        <dbReference type="ARBA" id="ARBA00049880"/>
    </source>
</evidence>
<keyword evidence="2" id="KW-0678">Repressor</keyword>
<dbReference type="SUPFAM" id="SSF55729">
    <property type="entry name" value="Acyl-CoA N-acyltransferases (Nat)"/>
    <property type="match status" value="1"/>
</dbReference>
<comment type="catalytic activity">
    <reaction evidence="6">
        <text>glycyl-tRNA(Gly) + acetyl-CoA = N-acetylglycyl-tRNA(Gly) + CoA + H(+)</text>
        <dbReference type="Rhea" id="RHEA:81867"/>
        <dbReference type="Rhea" id="RHEA-COMP:9683"/>
        <dbReference type="Rhea" id="RHEA-COMP:19766"/>
        <dbReference type="ChEBI" id="CHEBI:15378"/>
        <dbReference type="ChEBI" id="CHEBI:57287"/>
        <dbReference type="ChEBI" id="CHEBI:57288"/>
        <dbReference type="ChEBI" id="CHEBI:78522"/>
        <dbReference type="ChEBI" id="CHEBI:232036"/>
    </reaction>
</comment>
<evidence type="ECO:0000313" key="9">
    <source>
        <dbReference type="Proteomes" id="UP000195442"/>
    </source>
</evidence>
<proteinExistence type="inferred from homology"/>
<keyword evidence="4 8" id="KW-0808">Transferase</keyword>
<comment type="similarity">
    <text evidence="1">Belongs to the acetyltransferase family. GNAT subfamily.</text>
</comment>
<organism evidence="8 9">
    <name type="scientific">Crenothrix polyspora</name>
    <dbReference type="NCBI Taxonomy" id="360316"/>
    <lineage>
        <taxon>Bacteria</taxon>
        <taxon>Pseudomonadati</taxon>
        <taxon>Pseudomonadota</taxon>
        <taxon>Gammaproteobacteria</taxon>
        <taxon>Methylococcales</taxon>
        <taxon>Crenotrichaceae</taxon>
        <taxon>Crenothrix</taxon>
    </lineage>
</organism>
<evidence type="ECO:0000256" key="1">
    <source>
        <dbReference type="ARBA" id="ARBA00009342"/>
    </source>
</evidence>
<dbReference type="Gene3D" id="3.40.630.30">
    <property type="match status" value="1"/>
</dbReference>
<dbReference type="PROSITE" id="PS51186">
    <property type="entry name" value="GNAT"/>
    <property type="match status" value="1"/>
</dbReference>
<feature type="domain" description="N-acetyltransferase" evidence="7">
    <location>
        <begin position="6"/>
        <end position="172"/>
    </location>
</feature>
<dbReference type="InterPro" id="IPR016181">
    <property type="entry name" value="Acyl_CoA_acyltransferase"/>
</dbReference>
<dbReference type="Pfam" id="PF13508">
    <property type="entry name" value="Acetyltransf_7"/>
    <property type="match status" value="1"/>
</dbReference>
<sequence>MPDSDYYIRKLEATDSVQNFKTGNPSFLPLKTFLQKQAKQFQQSSIAQTYVAVMNDKTIIGFVALTCSEIDLQNGYELTDCSHANHYEFLPAVKIARLAVDSRYRNFSVGSTLVGYAIALIRDKIAENVGCRFVVTDAKTEEVDFYLKQGFIVLDSEGNQSTEHTLMFLDLAHLK</sequence>
<dbReference type="RefSeq" id="WP_087147584.1">
    <property type="nucleotide sequence ID" value="NZ_FUKJ01000301.1"/>
</dbReference>
<dbReference type="Proteomes" id="UP000195442">
    <property type="component" value="Unassembled WGS sequence"/>
</dbReference>
<protein>
    <submittedName>
        <fullName evidence="8">Acetyltransferase, GNAT family</fullName>
    </submittedName>
</protein>
<dbReference type="EMBL" id="FUKJ01000301">
    <property type="protein sequence ID" value="SJM93923.1"/>
    <property type="molecule type" value="Genomic_DNA"/>
</dbReference>
<keyword evidence="9" id="KW-1185">Reference proteome</keyword>
<reference evidence="9" key="1">
    <citation type="submission" date="2017-02" db="EMBL/GenBank/DDBJ databases">
        <authorList>
            <person name="Daims H."/>
        </authorList>
    </citation>
    <scope>NUCLEOTIDE SEQUENCE [LARGE SCALE GENOMIC DNA]</scope>
</reference>
<name>A0A1R4HCI1_9GAMM</name>